<name>A0A7Y6N544_9BURK</name>
<evidence type="ECO:0000256" key="1">
    <source>
        <dbReference type="SAM" id="MobiDB-lite"/>
    </source>
</evidence>
<organism evidence="2 3">
    <name type="scientific">Paraburkholderia youngii</name>
    <dbReference type="NCBI Taxonomy" id="2782701"/>
    <lineage>
        <taxon>Bacteria</taxon>
        <taxon>Pseudomonadati</taxon>
        <taxon>Pseudomonadota</taxon>
        <taxon>Betaproteobacteria</taxon>
        <taxon>Burkholderiales</taxon>
        <taxon>Burkholderiaceae</taxon>
        <taxon>Paraburkholderia</taxon>
    </lineage>
</organism>
<accession>A0A7Y6N544</accession>
<gene>
    <name evidence="2" type="ORF">G5S42_42670</name>
</gene>
<comment type="caution">
    <text evidence="2">The sequence shown here is derived from an EMBL/GenBank/DDBJ whole genome shotgun (WGS) entry which is preliminary data.</text>
</comment>
<dbReference type="Proteomes" id="UP000594380">
    <property type="component" value="Unassembled WGS sequence"/>
</dbReference>
<protein>
    <submittedName>
        <fullName evidence="2">Uncharacterized protein</fullName>
    </submittedName>
</protein>
<proteinExistence type="predicted"/>
<evidence type="ECO:0000313" key="2">
    <source>
        <dbReference type="EMBL" id="NUY06061.1"/>
    </source>
</evidence>
<dbReference type="EMBL" id="JAALDK010000004">
    <property type="protein sequence ID" value="NUY06061.1"/>
    <property type="molecule type" value="Genomic_DNA"/>
</dbReference>
<sequence>MSPQDVQSHNNQMSQLFQLFQMALNVSQNSRQLLQKAMDGESQLTASEAAGMERAAR</sequence>
<feature type="region of interest" description="Disordered" evidence="1">
    <location>
        <begin position="37"/>
        <end position="57"/>
    </location>
</feature>
<evidence type="ECO:0000313" key="3">
    <source>
        <dbReference type="Proteomes" id="UP000594380"/>
    </source>
</evidence>
<reference evidence="2 3" key="1">
    <citation type="submission" date="2020-02" db="EMBL/GenBank/DDBJ databases">
        <title>Paraburkholderia simonii sp. nov. and Paraburkholderia youngii sp. nov. Brazilian and Mexican Mimosa-associated rhizobia.</title>
        <authorList>
            <person name="Mavima L."/>
            <person name="Beukes C.W."/>
            <person name="Chan W.Y."/>
            <person name="Palmer M."/>
            <person name="De Meyer S.E."/>
            <person name="James E.K."/>
            <person name="Venter S.N."/>
            <person name="Steenkamp E.T."/>
        </authorList>
    </citation>
    <scope>NUCLEOTIDE SEQUENCE [LARGE SCALE GENOMIC DNA]</scope>
    <source>
        <strain evidence="2 3">JPY169</strain>
    </source>
</reference>
<dbReference type="AlphaFoldDB" id="A0A7Y6N544"/>